<evidence type="ECO:0000256" key="9">
    <source>
        <dbReference type="HAMAP-Rule" id="MF_00624"/>
    </source>
</evidence>
<protein>
    <recommendedName>
        <fullName evidence="9">Glucose-1-phosphate adenylyltransferase</fullName>
        <ecNumber evidence="9">2.7.7.27</ecNumber>
    </recommendedName>
    <alternativeName>
        <fullName evidence="9">ADP-glucose pyrophosphorylase</fullName>
        <shortName evidence="9">ADPGlc PPase</shortName>
    </alternativeName>
    <alternativeName>
        <fullName evidence="9">ADP-glucose synthase</fullName>
    </alternativeName>
</protein>
<evidence type="ECO:0000256" key="7">
    <source>
        <dbReference type="ARBA" id="ARBA00023056"/>
    </source>
</evidence>
<comment type="subunit">
    <text evidence="9">Homotetramer.</text>
</comment>
<dbReference type="SUPFAM" id="SSF51161">
    <property type="entry name" value="Trimeric LpxA-like enzymes"/>
    <property type="match status" value="1"/>
</dbReference>
<keyword evidence="13" id="KW-1185">Reference proteome</keyword>
<dbReference type="Pfam" id="PF24894">
    <property type="entry name" value="Hexapep_GlmU"/>
    <property type="match status" value="1"/>
</dbReference>
<dbReference type="Pfam" id="PF00483">
    <property type="entry name" value="NTP_transferase"/>
    <property type="match status" value="1"/>
</dbReference>
<dbReference type="Proteomes" id="UP001442841">
    <property type="component" value="Chromosome"/>
</dbReference>
<dbReference type="InterPro" id="IPR011831">
    <property type="entry name" value="ADP-Glc_PPase"/>
</dbReference>
<dbReference type="EC" id="2.7.7.27" evidence="9"/>
<evidence type="ECO:0000256" key="6">
    <source>
        <dbReference type="ARBA" id="ARBA00022840"/>
    </source>
</evidence>
<sequence>MEIVRPNVLSIVLAGGEGKRLMPLTGDRAKPAVPFGGTYRLIDFVLSNLVNSDMRQIAVLTQYKSHSLDKHISLTWRMSTMLGNYVTPVPAQQRLGPRWYQGSADAIYQSMNLIRDEDPDYVVVFGADNIYRMDVEQMLNQHIESGLECTVAGIRVPRKDASAFGIIDASADYKINDFLEKPADPPGLADSPDESFASMGNYIFTRSALVEALEADAADATARHDMGGDIIPRFVAKGQAQVHDFTTNNVPGATEKDKNYWRDVGTIDAYHEAHMDLVSVVPNFSLYNQGWPIWTYQPQRPGAKFVLRGTAEDSIVSSGCIISGGDVDNSVLSPNVRVDKWAKVDHAVVMDNVRIGRHAQITNAILDKNVVVEDGCEVGINKEQDRARGFTVSAGGITVVGKGTRVTRD</sequence>
<dbReference type="NCBIfam" id="NF002023">
    <property type="entry name" value="PRK00844.1"/>
    <property type="match status" value="1"/>
</dbReference>
<keyword evidence="7 9" id="KW-0320">Glycogen biosynthesis</keyword>
<dbReference type="PROSITE" id="PS00810">
    <property type="entry name" value="ADP_GLC_PYROPHOSPH_3"/>
    <property type="match status" value="1"/>
</dbReference>
<dbReference type="InterPro" id="IPR023049">
    <property type="entry name" value="GlgC_bac"/>
</dbReference>
<comment type="similarity">
    <text evidence="1 9">Belongs to the bacterial/plant glucose-1-phosphate adenylyltransferase family.</text>
</comment>
<dbReference type="NCBIfam" id="NF001947">
    <property type="entry name" value="PRK00725.1"/>
    <property type="match status" value="1"/>
</dbReference>
<evidence type="ECO:0000313" key="12">
    <source>
        <dbReference type="EMBL" id="XAN09467.1"/>
    </source>
</evidence>
<dbReference type="CDD" id="cd02508">
    <property type="entry name" value="ADP_Glucose_PP"/>
    <property type="match status" value="1"/>
</dbReference>
<feature type="domain" description="Glucose-1-phosphate adenylyltransferase/Bifunctional protein GlmU-like C-terminal hexapeptide" evidence="11">
    <location>
        <begin position="301"/>
        <end position="400"/>
    </location>
</feature>
<feature type="binding site" evidence="9">
    <location>
        <position position="100"/>
    </location>
    <ligand>
        <name>alpha-D-glucose 1-phosphate</name>
        <dbReference type="ChEBI" id="CHEBI:58601"/>
    </ligand>
</feature>
<dbReference type="EMBL" id="CP154795">
    <property type="protein sequence ID" value="XAN09467.1"/>
    <property type="molecule type" value="Genomic_DNA"/>
</dbReference>
<comment type="function">
    <text evidence="9">Involved in the biosynthesis of ADP-glucose, a building block required for the elongation reactions to produce glycogen. Catalyzes the reaction between ATP and alpha-D-glucose 1-phosphate (G1P) to produce pyrophosphate and ADP-Glc.</text>
</comment>
<dbReference type="PANTHER" id="PTHR43523:SF2">
    <property type="entry name" value="GLUCOSE-1-PHOSPHATE ADENYLYLTRANSFERASE"/>
    <property type="match status" value="1"/>
</dbReference>
<dbReference type="GO" id="GO:0008878">
    <property type="term" value="F:glucose-1-phosphate adenylyltransferase activity"/>
    <property type="evidence" value="ECO:0007669"/>
    <property type="project" value="UniProtKB-EC"/>
</dbReference>
<evidence type="ECO:0000256" key="8">
    <source>
        <dbReference type="ARBA" id="ARBA00023277"/>
    </source>
</evidence>
<dbReference type="PROSITE" id="PS00808">
    <property type="entry name" value="ADP_GLC_PYROPHOSPH_1"/>
    <property type="match status" value="1"/>
</dbReference>
<evidence type="ECO:0000256" key="4">
    <source>
        <dbReference type="ARBA" id="ARBA00022695"/>
    </source>
</evidence>
<gene>
    <name evidence="9 12" type="primary">glgC</name>
    <name evidence="12" type="ORF">AADG42_14465</name>
</gene>
<feature type="binding site" evidence="9">
    <location>
        <begin position="180"/>
        <end position="181"/>
    </location>
    <ligand>
        <name>alpha-D-glucose 1-phosphate</name>
        <dbReference type="ChEBI" id="CHEBI:58601"/>
    </ligand>
</feature>
<keyword evidence="6 9" id="KW-0067">ATP-binding</keyword>
<dbReference type="Gene3D" id="2.160.10.10">
    <property type="entry name" value="Hexapeptide repeat proteins"/>
    <property type="match status" value="1"/>
</dbReference>
<evidence type="ECO:0000313" key="13">
    <source>
        <dbReference type="Proteomes" id="UP001442841"/>
    </source>
</evidence>
<dbReference type="PROSITE" id="PS00809">
    <property type="entry name" value="ADP_GLC_PYROPHOSPH_2"/>
    <property type="match status" value="1"/>
</dbReference>
<evidence type="ECO:0000259" key="10">
    <source>
        <dbReference type="Pfam" id="PF00483"/>
    </source>
</evidence>
<keyword evidence="4 9" id="KW-0548">Nucleotidyltransferase</keyword>
<dbReference type="PANTHER" id="PTHR43523">
    <property type="entry name" value="GLUCOSE-1-PHOSPHATE ADENYLYLTRANSFERASE-RELATED"/>
    <property type="match status" value="1"/>
</dbReference>
<feature type="site" description="Could play a key role in the communication between the regulatory and the substrate sites" evidence="9">
    <location>
        <position position="62"/>
    </location>
</feature>
<accession>A0ABZ3FXE5</accession>
<keyword evidence="5 9" id="KW-0547">Nucleotide-binding</keyword>
<dbReference type="InterPro" id="IPR011004">
    <property type="entry name" value="Trimer_LpxA-like_sf"/>
</dbReference>
<dbReference type="NCBIfam" id="TIGR02091">
    <property type="entry name" value="glgC"/>
    <property type="match status" value="1"/>
</dbReference>
<comment type="catalytic activity">
    <reaction evidence="9">
        <text>alpha-D-glucose 1-phosphate + ATP + H(+) = ADP-alpha-D-glucose + diphosphate</text>
        <dbReference type="Rhea" id="RHEA:12120"/>
        <dbReference type="ChEBI" id="CHEBI:15378"/>
        <dbReference type="ChEBI" id="CHEBI:30616"/>
        <dbReference type="ChEBI" id="CHEBI:33019"/>
        <dbReference type="ChEBI" id="CHEBI:57498"/>
        <dbReference type="ChEBI" id="CHEBI:58601"/>
        <dbReference type="EC" id="2.7.7.27"/>
    </reaction>
</comment>
<dbReference type="InterPro" id="IPR029044">
    <property type="entry name" value="Nucleotide-diphossugar_trans"/>
</dbReference>
<dbReference type="InterPro" id="IPR005836">
    <property type="entry name" value="ADP_Glu_pyroP_CS"/>
</dbReference>
<evidence type="ECO:0000256" key="2">
    <source>
        <dbReference type="ARBA" id="ARBA00022600"/>
    </source>
</evidence>
<dbReference type="SUPFAM" id="SSF53448">
    <property type="entry name" value="Nucleotide-diphospho-sugar transferases"/>
    <property type="match status" value="1"/>
</dbReference>
<reference evidence="12 13" key="1">
    <citation type="submission" date="2024-04" db="EMBL/GenBank/DDBJ databases">
        <title>Isolation of an actinomycete strain from pig manure.</title>
        <authorList>
            <person name="Gong T."/>
            <person name="Yu Z."/>
            <person name="An M."/>
            <person name="Wei C."/>
            <person name="Yang W."/>
            <person name="Liu L."/>
        </authorList>
    </citation>
    <scope>NUCLEOTIDE SEQUENCE [LARGE SCALE GENOMIC DNA]</scope>
    <source>
        <strain evidence="12 13">ZF39</strain>
    </source>
</reference>
<feature type="binding site" evidence="9">
    <location>
        <position position="165"/>
    </location>
    <ligand>
        <name>alpha-D-glucose 1-phosphate</name>
        <dbReference type="ChEBI" id="CHEBI:58601"/>
    </ligand>
</feature>
<keyword evidence="8 9" id="KW-0119">Carbohydrate metabolism</keyword>
<comment type="pathway">
    <text evidence="9">Glycan biosynthesis; glycogen biosynthesis.</text>
</comment>
<feature type="domain" description="Nucleotidyl transferase" evidence="10">
    <location>
        <begin position="10"/>
        <end position="277"/>
    </location>
</feature>
<dbReference type="InterPro" id="IPR005835">
    <property type="entry name" value="NTP_transferase_dom"/>
</dbReference>
<evidence type="ECO:0000256" key="3">
    <source>
        <dbReference type="ARBA" id="ARBA00022679"/>
    </source>
</evidence>
<feature type="binding site" evidence="9">
    <location>
        <position position="198"/>
    </location>
    <ligand>
        <name>alpha-D-glucose 1-phosphate</name>
        <dbReference type="ChEBI" id="CHEBI:58601"/>
    </ligand>
</feature>
<keyword evidence="3 9" id="KW-0808">Transferase</keyword>
<dbReference type="InterPro" id="IPR056818">
    <property type="entry name" value="GlmU/GlgC-like_hexapep"/>
</dbReference>
<evidence type="ECO:0000259" key="11">
    <source>
        <dbReference type="Pfam" id="PF24894"/>
    </source>
</evidence>
<organism evidence="12 13">
    <name type="scientific">Ammonicoccus fulvus</name>
    <dbReference type="NCBI Taxonomy" id="3138240"/>
    <lineage>
        <taxon>Bacteria</taxon>
        <taxon>Bacillati</taxon>
        <taxon>Actinomycetota</taxon>
        <taxon>Actinomycetes</taxon>
        <taxon>Propionibacteriales</taxon>
        <taxon>Propionibacteriaceae</taxon>
        <taxon>Ammonicoccus</taxon>
    </lineage>
</organism>
<feature type="site" description="Could play a key role in the communication between the regulatory and the substrate sites" evidence="9">
    <location>
        <position position="99"/>
    </location>
</feature>
<name>A0ABZ3FXE5_9ACTN</name>
<dbReference type="HAMAP" id="MF_00624">
    <property type="entry name" value="GlgC"/>
    <property type="match status" value="1"/>
</dbReference>
<keyword evidence="2 9" id="KW-0321">Glycogen metabolism</keyword>
<dbReference type="Gene3D" id="3.90.550.10">
    <property type="entry name" value="Spore Coat Polysaccharide Biosynthesis Protein SpsA, Chain A"/>
    <property type="match status" value="1"/>
</dbReference>
<evidence type="ECO:0000256" key="1">
    <source>
        <dbReference type="ARBA" id="ARBA00010443"/>
    </source>
</evidence>
<evidence type="ECO:0000256" key="5">
    <source>
        <dbReference type="ARBA" id="ARBA00022741"/>
    </source>
</evidence>
<proteinExistence type="inferred from homology"/>
<dbReference type="CDD" id="cd04651">
    <property type="entry name" value="LbH_G1P_AT_C"/>
    <property type="match status" value="1"/>
</dbReference>